<keyword evidence="1" id="KW-0472">Membrane</keyword>
<comment type="caution">
    <text evidence="2">The sequence shown here is derived from an EMBL/GenBank/DDBJ whole genome shotgun (WGS) entry which is preliminary data.</text>
</comment>
<organism evidence="2 3">
    <name type="scientific">Leptospira santarosai serovar Arenal str. MAVJ 401</name>
    <dbReference type="NCBI Taxonomy" id="1049976"/>
    <lineage>
        <taxon>Bacteria</taxon>
        <taxon>Pseudomonadati</taxon>
        <taxon>Spirochaetota</taxon>
        <taxon>Spirochaetia</taxon>
        <taxon>Leptospirales</taxon>
        <taxon>Leptospiraceae</taxon>
        <taxon>Leptospira</taxon>
    </lineage>
</organism>
<dbReference type="Proteomes" id="UP000012106">
    <property type="component" value="Unassembled WGS sequence"/>
</dbReference>
<dbReference type="EMBL" id="AHMU02000070">
    <property type="protein sequence ID" value="EMN20332.1"/>
    <property type="molecule type" value="Genomic_DNA"/>
</dbReference>
<evidence type="ECO:0000256" key="1">
    <source>
        <dbReference type="SAM" id="Phobius"/>
    </source>
</evidence>
<name>M6JXW7_9LEPT</name>
<accession>M6JXW7</accession>
<gene>
    <name evidence="2" type="ORF">LEP1GSC063_2459</name>
</gene>
<feature type="transmembrane region" description="Helical" evidence="1">
    <location>
        <begin position="62"/>
        <end position="79"/>
    </location>
</feature>
<evidence type="ECO:0000313" key="3">
    <source>
        <dbReference type="Proteomes" id="UP000012106"/>
    </source>
</evidence>
<dbReference type="AlphaFoldDB" id="M6JXW7"/>
<evidence type="ECO:0000313" key="2">
    <source>
        <dbReference type="EMBL" id="EMN20332.1"/>
    </source>
</evidence>
<reference evidence="2 3" key="1">
    <citation type="submission" date="2013-01" db="EMBL/GenBank/DDBJ databases">
        <authorList>
            <person name="Harkins D.M."/>
            <person name="Durkin A.S."/>
            <person name="Brinkac L.M."/>
            <person name="Haft D.H."/>
            <person name="Selengut J.D."/>
            <person name="Sanka R."/>
            <person name="DePew J."/>
            <person name="Purushe J."/>
            <person name="Hartskeerl R.A."/>
            <person name="Ahmed A."/>
            <person name="van der Linden H."/>
            <person name="Goris M.G.A."/>
            <person name="Vinetz J.M."/>
            <person name="Sutton G.G."/>
            <person name="Nierman W.C."/>
            <person name="Fouts D.E."/>
        </authorList>
    </citation>
    <scope>NUCLEOTIDE SEQUENCE [LARGE SCALE GENOMIC DNA]</scope>
    <source>
        <strain evidence="2 3">MAVJ 401</strain>
    </source>
</reference>
<proteinExistence type="predicted"/>
<keyword evidence="1" id="KW-1133">Transmembrane helix</keyword>
<sequence>MSANSRESITQTSITSKELWVEIIEGSDIYILDEEILAGVNNKKSLRKPSHHRGVICRNSYLLLRIYRMIVAGFLLRFWNGFKGK</sequence>
<protein>
    <submittedName>
        <fullName evidence="2">Uncharacterized protein</fullName>
    </submittedName>
</protein>
<keyword evidence="1" id="KW-0812">Transmembrane</keyword>